<proteinExistence type="predicted"/>
<dbReference type="PANTHER" id="PTHR43684">
    <property type="match status" value="1"/>
</dbReference>
<dbReference type="Proteomes" id="UP001595607">
    <property type="component" value="Unassembled WGS sequence"/>
</dbReference>
<keyword evidence="3" id="KW-0413">Isomerase</keyword>
<keyword evidence="2" id="KW-0576">Peroxisome</keyword>
<dbReference type="InterPro" id="IPR051053">
    <property type="entry name" value="ECH/Chromodomain_protein"/>
</dbReference>
<sequence length="252" mass="27841">MTEHVVVEKRDGILHARLNRPEKKNAMTEAMYARLAECFREADSDSEVRVLLLSGEGDSFTSGNDLSTFAAVAAMKMDKNARPAVLDLIQAGIESTTPVVAAVEGWCVGIGATMMLHTDFIYAGEDAKFHMPFTSLGAVPEAGASRLLPRRFGRQRAAEMLILSEVISAEKAHRWGLITDVTENGAAYAMAKQTAERICELPPESVRETKALMREDLEDILPHTVYELEKFAERLVSEEMQQLVAKRMAAKK</sequence>
<dbReference type="InterPro" id="IPR001753">
    <property type="entry name" value="Enoyl-CoA_hydra/iso"/>
</dbReference>
<dbReference type="SUPFAM" id="SSF52096">
    <property type="entry name" value="ClpP/crotonase"/>
    <property type="match status" value="1"/>
</dbReference>
<evidence type="ECO:0000313" key="5">
    <source>
        <dbReference type="Proteomes" id="UP001595607"/>
    </source>
</evidence>
<accession>A0ABV7MCJ8</accession>
<evidence type="ECO:0000256" key="1">
    <source>
        <dbReference type="ARBA" id="ARBA00004275"/>
    </source>
</evidence>
<gene>
    <name evidence="4" type="ORF">ACFONP_10320</name>
</gene>
<keyword evidence="5" id="KW-1185">Reference proteome</keyword>
<dbReference type="RefSeq" id="WP_189575369.1">
    <property type="nucleotide sequence ID" value="NZ_BMXU01000002.1"/>
</dbReference>
<dbReference type="CDD" id="cd06558">
    <property type="entry name" value="crotonase-like"/>
    <property type="match status" value="1"/>
</dbReference>
<protein>
    <submittedName>
        <fullName evidence="4">Enoyl-CoA hydratase/isomerase family protein</fullName>
    </submittedName>
</protein>
<organism evidence="4 5">
    <name type="scientific">Parvularcula lutaonensis</name>
    <dbReference type="NCBI Taxonomy" id="491923"/>
    <lineage>
        <taxon>Bacteria</taxon>
        <taxon>Pseudomonadati</taxon>
        <taxon>Pseudomonadota</taxon>
        <taxon>Alphaproteobacteria</taxon>
        <taxon>Parvularculales</taxon>
        <taxon>Parvularculaceae</taxon>
        <taxon>Parvularcula</taxon>
    </lineage>
</organism>
<dbReference type="Pfam" id="PF00378">
    <property type="entry name" value="ECH_1"/>
    <property type="match status" value="1"/>
</dbReference>
<evidence type="ECO:0000256" key="3">
    <source>
        <dbReference type="ARBA" id="ARBA00023235"/>
    </source>
</evidence>
<dbReference type="EMBL" id="JBHRVA010000003">
    <property type="protein sequence ID" value="MFC3303125.1"/>
    <property type="molecule type" value="Genomic_DNA"/>
</dbReference>
<comment type="subcellular location">
    <subcellularLocation>
        <location evidence="1">Peroxisome</location>
    </subcellularLocation>
</comment>
<dbReference type="Gene3D" id="3.90.226.10">
    <property type="entry name" value="2-enoyl-CoA Hydratase, Chain A, domain 1"/>
    <property type="match status" value="1"/>
</dbReference>
<reference evidence="5" key="1">
    <citation type="journal article" date="2019" name="Int. J. Syst. Evol. Microbiol.">
        <title>The Global Catalogue of Microorganisms (GCM) 10K type strain sequencing project: providing services to taxonomists for standard genome sequencing and annotation.</title>
        <authorList>
            <consortium name="The Broad Institute Genomics Platform"/>
            <consortium name="The Broad Institute Genome Sequencing Center for Infectious Disease"/>
            <person name="Wu L."/>
            <person name="Ma J."/>
        </authorList>
    </citation>
    <scope>NUCLEOTIDE SEQUENCE [LARGE SCALE GENOMIC DNA]</scope>
    <source>
        <strain evidence="5">KCTC 22245</strain>
    </source>
</reference>
<dbReference type="InterPro" id="IPR029045">
    <property type="entry name" value="ClpP/crotonase-like_dom_sf"/>
</dbReference>
<evidence type="ECO:0000256" key="2">
    <source>
        <dbReference type="ARBA" id="ARBA00023140"/>
    </source>
</evidence>
<comment type="caution">
    <text evidence="4">The sequence shown here is derived from an EMBL/GenBank/DDBJ whole genome shotgun (WGS) entry which is preliminary data.</text>
</comment>
<evidence type="ECO:0000313" key="4">
    <source>
        <dbReference type="EMBL" id="MFC3303125.1"/>
    </source>
</evidence>
<dbReference type="PANTHER" id="PTHR43684:SF1">
    <property type="entry name" value="ENOYL-COA DELTA ISOMERASE 2"/>
    <property type="match status" value="1"/>
</dbReference>
<name>A0ABV7MCJ8_9PROT</name>